<protein>
    <submittedName>
        <fullName evidence="2">Uncharacterized protein</fullName>
    </submittedName>
</protein>
<reference evidence="2" key="1">
    <citation type="submission" date="2016-03" db="EMBL/GenBank/DDBJ databases">
        <title>Draft genome sequence of Rosellinia necatrix.</title>
        <authorList>
            <person name="Kanematsu S."/>
        </authorList>
    </citation>
    <scope>NUCLEOTIDE SEQUENCE [LARGE SCALE GENOMIC DNA]</scope>
    <source>
        <strain evidence="2">W97</strain>
    </source>
</reference>
<dbReference type="AlphaFoldDB" id="A0A1W2TT31"/>
<feature type="compositionally biased region" description="Polar residues" evidence="1">
    <location>
        <begin position="64"/>
        <end position="75"/>
    </location>
</feature>
<name>A0A1W2TT31_ROSNE</name>
<feature type="compositionally biased region" description="Polar residues" evidence="1">
    <location>
        <begin position="23"/>
        <end position="34"/>
    </location>
</feature>
<organism evidence="2">
    <name type="scientific">Rosellinia necatrix</name>
    <name type="common">White root-rot fungus</name>
    <dbReference type="NCBI Taxonomy" id="77044"/>
    <lineage>
        <taxon>Eukaryota</taxon>
        <taxon>Fungi</taxon>
        <taxon>Dikarya</taxon>
        <taxon>Ascomycota</taxon>
        <taxon>Pezizomycotina</taxon>
        <taxon>Sordariomycetes</taxon>
        <taxon>Xylariomycetidae</taxon>
        <taxon>Xylariales</taxon>
        <taxon>Xylariaceae</taxon>
        <taxon>Rosellinia</taxon>
    </lineage>
</organism>
<accession>A0A1W2TT31</accession>
<feature type="region of interest" description="Disordered" evidence="1">
    <location>
        <begin position="134"/>
        <end position="163"/>
    </location>
</feature>
<evidence type="ECO:0000313" key="2">
    <source>
        <dbReference type="EMBL" id="GAP91720.1"/>
    </source>
</evidence>
<feature type="region of interest" description="Disordered" evidence="1">
    <location>
        <begin position="1"/>
        <end position="84"/>
    </location>
</feature>
<dbReference type="EMBL" id="DF977519">
    <property type="protein sequence ID" value="GAP91720.1"/>
    <property type="molecule type" value="Genomic_DNA"/>
</dbReference>
<evidence type="ECO:0000256" key="1">
    <source>
        <dbReference type="SAM" id="MobiDB-lite"/>
    </source>
</evidence>
<feature type="compositionally biased region" description="Polar residues" evidence="1">
    <location>
        <begin position="141"/>
        <end position="153"/>
    </location>
</feature>
<keyword evidence="3" id="KW-1185">Reference proteome</keyword>
<evidence type="ECO:0000313" key="3">
    <source>
        <dbReference type="Proteomes" id="UP000054516"/>
    </source>
</evidence>
<sequence length="246" mass="27216">MAPAVKYLGTKYKMMSSEETESGSRYQSTALQNKSPERNGRQSPTSSSQAISESQRMFRGGQQSGDLSGPQSSDPKINGVRNHGPLYDRKHWSLFDQGCFLHSEDEPDNPTNQPRQPAAGNATIRDAINALKEKGGEPATPTKSPEATASADIQQPAGPTPQDAAALGVNDGRLSREVKRMQQAISALQQSAMWREKELSEIVARYHYHLEDTRRHKLRDDLVDWALTIGLVTSPLALWQLISWCM</sequence>
<feature type="compositionally biased region" description="Polar residues" evidence="1">
    <location>
        <begin position="41"/>
        <end position="55"/>
    </location>
</feature>
<feature type="region of interest" description="Disordered" evidence="1">
    <location>
        <begin position="101"/>
        <end position="120"/>
    </location>
</feature>
<gene>
    <name evidence="2" type="ORF">SAMD00023353_7400170</name>
</gene>
<proteinExistence type="predicted"/>
<dbReference type="Proteomes" id="UP000054516">
    <property type="component" value="Unassembled WGS sequence"/>
</dbReference>